<gene>
    <name evidence="1" type="ORF">ACFQS1_16565</name>
</gene>
<sequence>MRSDLGGSTLFPSVQAERDDDARVGDARRFVTEVENMAIRARGGGPLPRLDRIGGPDRTGTAFAVVDALGRFIDIGLHPSWWTALGPAGVAAGLLEALASARMKAALVPMILRRNGYAALPEREPAHARPEGESDLRAQIADAYRLIDDAGERLREREAIRVVDGPRGLFRLHLRGGRVERAELLAGPIPGDTDRLVADARDALTEAAKIRR</sequence>
<protein>
    <submittedName>
        <fullName evidence="1">Uncharacterized protein</fullName>
    </submittedName>
</protein>
<reference evidence="2" key="1">
    <citation type="journal article" date="2019" name="Int. J. Syst. Evol. Microbiol.">
        <title>The Global Catalogue of Microorganisms (GCM) 10K type strain sequencing project: providing services to taxonomists for standard genome sequencing and annotation.</title>
        <authorList>
            <consortium name="The Broad Institute Genomics Platform"/>
            <consortium name="The Broad Institute Genome Sequencing Center for Infectious Disease"/>
            <person name="Wu L."/>
            <person name="Ma J."/>
        </authorList>
    </citation>
    <scope>NUCLEOTIDE SEQUENCE [LARGE SCALE GENOMIC DNA]</scope>
    <source>
        <strain evidence="2">XZYJT-10</strain>
    </source>
</reference>
<organism evidence="1 2">
    <name type="scientific">Paractinoplanes rhizophilus</name>
    <dbReference type="NCBI Taxonomy" id="1416877"/>
    <lineage>
        <taxon>Bacteria</taxon>
        <taxon>Bacillati</taxon>
        <taxon>Actinomycetota</taxon>
        <taxon>Actinomycetes</taxon>
        <taxon>Micromonosporales</taxon>
        <taxon>Micromonosporaceae</taxon>
        <taxon>Paractinoplanes</taxon>
    </lineage>
</organism>
<name>A0ABW2HR06_9ACTN</name>
<accession>A0ABW2HR06</accession>
<proteinExistence type="predicted"/>
<evidence type="ECO:0000313" key="1">
    <source>
        <dbReference type="EMBL" id="MFC7275603.1"/>
    </source>
</evidence>
<dbReference type="RefSeq" id="WP_378968879.1">
    <property type="nucleotide sequence ID" value="NZ_JBHTBJ010000010.1"/>
</dbReference>
<dbReference type="Proteomes" id="UP001596548">
    <property type="component" value="Unassembled WGS sequence"/>
</dbReference>
<dbReference type="EMBL" id="JBHTBJ010000010">
    <property type="protein sequence ID" value="MFC7275603.1"/>
    <property type="molecule type" value="Genomic_DNA"/>
</dbReference>
<evidence type="ECO:0000313" key="2">
    <source>
        <dbReference type="Proteomes" id="UP001596548"/>
    </source>
</evidence>
<comment type="caution">
    <text evidence="1">The sequence shown here is derived from an EMBL/GenBank/DDBJ whole genome shotgun (WGS) entry which is preliminary data.</text>
</comment>
<keyword evidence="2" id="KW-1185">Reference proteome</keyword>